<accession>A0A6A1WJG1</accession>
<dbReference type="Gene3D" id="3.80.10.10">
    <property type="entry name" value="Ribonuclease Inhibitor"/>
    <property type="match status" value="2"/>
</dbReference>
<dbReference type="SUPFAM" id="SSF52047">
    <property type="entry name" value="RNI-like"/>
    <property type="match status" value="1"/>
</dbReference>
<comment type="caution">
    <text evidence="2">The sequence shown here is derived from an EMBL/GenBank/DDBJ whole genome shotgun (WGS) entry which is preliminary data.</text>
</comment>
<sequence length="287" mass="31915">MSSSSSSSSSSGQAPFFPSLDEIFLSECPNLKGWWGRREFSVIITSDDDESFEMNTETLVMDHHLLLSFLRLSTLRISGCPMLTSMPTFPSVKDKLKLQNVSFKQLQQTMTMKKQAIASSSTLVAAPTRLSKLKRLTLGRIGDLETLLEEWLRNLTSLESLHIGDCNRLKSLSQGIQHLSALQDLHLHDCDALDVCNDEDGMQWQGLKSFLSLEFEGLPKLVSLPLGLQHVSTLQKLFIHQCNNFMAIPEWIDNCTSLVHLAIQACPSLTSLPEGMHGLASFAMTSD</sequence>
<dbReference type="PANTHER" id="PTHR36766:SF38">
    <property type="entry name" value="DISEASE RESISTANCE PROTEIN RGA3"/>
    <property type="match status" value="1"/>
</dbReference>
<dbReference type="PANTHER" id="PTHR36766">
    <property type="entry name" value="PLANT BROAD-SPECTRUM MILDEW RESISTANCE PROTEIN RPW8"/>
    <property type="match status" value="1"/>
</dbReference>
<evidence type="ECO:0000313" key="3">
    <source>
        <dbReference type="Proteomes" id="UP000516437"/>
    </source>
</evidence>
<organism evidence="2 3">
    <name type="scientific">Morella rubra</name>
    <name type="common">Chinese bayberry</name>
    <dbReference type="NCBI Taxonomy" id="262757"/>
    <lineage>
        <taxon>Eukaryota</taxon>
        <taxon>Viridiplantae</taxon>
        <taxon>Streptophyta</taxon>
        <taxon>Embryophyta</taxon>
        <taxon>Tracheophyta</taxon>
        <taxon>Spermatophyta</taxon>
        <taxon>Magnoliopsida</taxon>
        <taxon>eudicotyledons</taxon>
        <taxon>Gunneridae</taxon>
        <taxon>Pentapetalae</taxon>
        <taxon>rosids</taxon>
        <taxon>fabids</taxon>
        <taxon>Fagales</taxon>
        <taxon>Myricaceae</taxon>
        <taxon>Morella</taxon>
    </lineage>
</organism>
<reference evidence="2 3" key="1">
    <citation type="journal article" date="2019" name="Plant Biotechnol. J.">
        <title>The red bayberry genome and genetic basis of sex determination.</title>
        <authorList>
            <person name="Jia H.M."/>
            <person name="Jia H.J."/>
            <person name="Cai Q.L."/>
            <person name="Wang Y."/>
            <person name="Zhao H.B."/>
            <person name="Yang W.F."/>
            <person name="Wang G.Y."/>
            <person name="Li Y.H."/>
            <person name="Zhan D.L."/>
            <person name="Shen Y.T."/>
            <person name="Niu Q.F."/>
            <person name="Chang L."/>
            <person name="Qiu J."/>
            <person name="Zhao L."/>
            <person name="Xie H.B."/>
            <person name="Fu W.Y."/>
            <person name="Jin J."/>
            <person name="Li X.W."/>
            <person name="Jiao Y."/>
            <person name="Zhou C.C."/>
            <person name="Tu T."/>
            <person name="Chai C.Y."/>
            <person name="Gao J.L."/>
            <person name="Fan L.J."/>
            <person name="van de Weg E."/>
            <person name="Wang J.Y."/>
            <person name="Gao Z.S."/>
        </authorList>
    </citation>
    <scope>NUCLEOTIDE SEQUENCE [LARGE SCALE GENOMIC DNA]</scope>
    <source>
        <tissue evidence="2">Leaves</tissue>
    </source>
</reference>
<protein>
    <submittedName>
        <fullName evidence="2">Disease resistance protein RGA2</fullName>
    </submittedName>
</protein>
<dbReference type="EMBL" id="RXIC02000019">
    <property type="protein sequence ID" value="KAB1225422.1"/>
    <property type="molecule type" value="Genomic_DNA"/>
</dbReference>
<proteinExistence type="predicted"/>
<name>A0A6A1WJG1_9ROSI</name>
<evidence type="ECO:0000256" key="1">
    <source>
        <dbReference type="ARBA" id="ARBA00022821"/>
    </source>
</evidence>
<keyword evidence="3" id="KW-1185">Reference proteome</keyword>
<dbReference type="OrthoDB" id="1748972at2759"/>
<dbReference type="GO" id="GO:0006952">
    <property type="term" value="P:defense response"/>
    <property type="evidence" value="ECO:0007669"/>
    <property type="project" value="UniProtKB-KW"/>
</dbReference>
<gene>
    <name evidence="2" type="ORF">CJ030_MR1G019304</name>
</gene>
<dbReference type="Proteomes" id="UP000516437">
    <property type="component" value="Chromosome 1"/>
</dbReference>
<evidence type="ECO:0000313" key="2">
    <source>
        <dbReference type="EMBL" id="KAB1225422.1"/>
    </source>
</evidence>
<dbReference type="InterPro" id="IPR032675">
    <property type="entry name" value="LRR_dom_sf"/>
</dbReference>
<keyword evidence="1" id="KW-0611">Plant defense</keyword>
<dbReference type="AlphaFoldDB" id="A0A6A1WJG1"/>